<comment type="caution">
    <text evidence="1">The sequence shown here is derived from an EMBL/GenBank/DDBJ whole genome shotgun (WGS) entry which is preliminary data.</text>
</comment>
<dbReference type="RefSeq" id="WP_175604893.1">
    <property type="nucleotide sequence ID" value="NZ_JABWGO010000012.1"/>
</dbReference>
<keyword evidence="2" id="KW-1185">Reference proteome</keyword>
<name>A0A7Y6IW45_9ACTN</name>
<evidence type="ECO:0000313" key="2">
    <source>
        <dbReference type="Proteomes" id="UP000546126"/>
    </source>
</evidence>
<evidence type="ECO:0008006" key="3">
    <source>
        <dbReference type="Google" id="ProtNLM"/>
    </source>
</evidence>
<dbReference type="EMBL" id="JABWGO010000012">
    <property type="protein sequence ID" value="NUW45415.1"/>
    <property type="molecule type" value="Genomic_DNA"/>
</dbReference>
<dbReference type="InterPro" id="IPR038232">
    <property type="entry name" value="PknH-like_Extracell_sf"/>
</dbReference>
<accession>A0A7Y6IW45</accession>
<dbReference type="AlphaFoldDB" id="A0A7Y6IW45"/>
<dbReference type="Gene3D" id="3.40.1000.70">
    <property type="entry name" value="PknH-like extracellular domain"/>
    <property type="match status" value="1"/>
</dbReference>
<gene>
    <name evidence="1" type="ORF">HT134_35645</name>
</gene>
<organism evidence="1 2">
    <name type="scientific">Nonomuraea rhodomycinica</name>
    <dbReference type="NCBI Taxonomy" id="1712872"/>
    <lineage>
        <taxon>Bacteria</taxon>
        <taxon>Bacillati</taxon>
        <taxon>Actinomycetota</taxon>
        <taxon>Actinomycetes</taxon>
        <taxon>Streptosporangiales</taxon>
        <taxon>Streptosporangiaceae</taxon>
        <taxon>Nonomuraea</taxon>
    </lineage>
</organism>
<protein>
    <recommendedName>
        <fullName evidence="3">PknH-like extracellular domain-containing protein</fullName>
    </recommendedName>
</protein>
<dbReference type="Proteomes" id="UP000546126">
    <property type="component" value="Unassembled WGS sequence"/>
</dbReference>
<reference evidence="1 2" key="1">
    <citation type="submission" date="2020-06" db="EMBL/GenBank/DDBJ databases">
        <authorList>
            <person name="Chanama M."/>
        </authorList>
    </citation>
    <scope>NUCLEOTIDE SEQUENCE [LARGE SCALE GENOMIC DNA]</scope>
    <source>
        <strain evidence="1 2">TBRC6557</strain>
    </source>
</reference>
<sequence>MLISLVLAAAVSIPNGFLLYDKAASVKDDDPETSWSVSGKKSAPLVVGPCQRPGLGQSGRAAARTIVYTAVPDYSKSEQVVLYASEAAARRAMSDLRAAAAACRTGGYRYAVAPLALGDEAVTVSGQSYQGGKPAIGGERAVVVRRADALVLYTRAGEWGRPAKADYREQIKDARRMLAKICTVARCEMSRS</sequence>
<proteinExistence type="predicted"/>
<evidence type="ECO:0000313" key="1">
    <source>
        <dbReference type="EMBL" id="NUW45415.1"/>
    </source>
</evidence>